<dbReference type="PANTHER" id="PTHR31126:SF1">
    <property type="entry name" value="TYROSINE SPECIFIC PROTEIN PHOSPHATASES DOMAIN-CONTAINING PROTEIN"/>
    <property type="match status" value="1"/>
</dbReference>
<dbReference type="SUPFAM" id="SSF52799">
    <property type="entry name" value="(Phosphotyrosine protein) phosphatases II"/>
    <property type="match status" value="1"/>
</dbReference>
<dbReference type="GO" id="GO:0004721">
    <property type="term" value="F:phosphoprotein phosphatase activity"/>
    <property type="evidence" value="ECO:0007669"/>
    <property type="project" value="InterPro"/>
</dbReference>
<evidence type="ECO:0000313" key="3">
    <source>
        <dbReference type="EMBL" id="HIX75947.1"/>
    </source>
</evidence>
<dbReference type="AlphaFoldDB" id="A0A9D1XAQ5"/>
<reference evidence="3" key="1">
    <citation type="journal article" date="2021" name="PeerJ">
        <title>Extensive microbial diversity within the chicken gut microbiome revealed by metagenomics and culture.</title>
        <authorList>
            <person name="Gilroy R."/>
            <person name="Ravi A."/>
            <person name="Getino M."/>
            <person name="Pursley I."/>
            <person name="Horton D.L."/>
            <person name="Alikhan N.F."/>
            <person name="Baker D."/>
            <person name="Gharbi K."/>
            <person name="Hall N."/>
            <person name="Watson M."/>
            <person name="Adriaenssens E.M."/>
            <person name="Foster-Nyarko E."/>
            <person name="Jarju S."/>
            <person name="Secka A."/>
            <person name="Antonio M."/>
            <person name="Oren A."/>
            <person name="Chaudhuri R.R."/>
            <person name="La Ragione R."/>
            <person name="Hildebrand F."/>
            <person name="Pallen M.J."/>
        </authorList>
    </citation>
    <scope>NUCLEOTIDE SEQUENCE</scope>
    <source>
        <strain evidence="3">ChiGjej6B6-14162</strain>
    </source>
</reference>
<organism evidence="3 4">
    <name type="scientific">Candidatus Parabacteroides intestinipullorum</name>
    <dbReference type="NCBI Taxonomy" id="2838723"/>
    <lineage>
        <taxon>Bacteria</taxon>
        <taxon>Pseudomonadati</taxon>
        <taxon>Bacteroidota</taxon>
        <taxon>Bacteroidia</taxon>
        <taxon>Bacteroidales</taxon>
        <taxon>Tannerellaceae</taxon>
        <taxon>Parabacteroides</taxon>
    </lineage>
</organism>
<name>A0A9D1XAQ5_9BACT</name>
<dbReference type="PANTHER" id="PTHR31126">
    <property type="entry name" value="TYROSINE-PROTEIN PHOSPHATASE"/>
    <property type="match status" value="1"/>
</dbReference>
<sequence>MLNKYLLLPFLLALLGSCSSNEPTIHTNCQRDKIGNYILKWEITPGMEGTVSITVSDDPARFDGPATKYVNIQDGVTTYVTNDNFDRKYFCLNFNGQYRHVVGSHSVVMDSVQNVRDLGGYTNPKGKTTKWGKVFRAGQIGHLSEWDSIRLNNLRIKTIIDLRPQWEQDTLPCDYKRAEVISIPIESQNSREVVQRIQNGEIRKGDAFLAMQDEYIQFVSRNSDAFAKALRLFQEPQRYPILISCSFGKDQSGFLSMLLLNLLDMDPETIRKDYMSSNDYINTGLFAQWASQLSSDSQESVTVLLMAHEELIDILKHQVEKEYGSLDNYIKQRLRLSEKEQNKIKEILLY</sequence>
<proteinExistence type="inferred from homology"/>
<comment type="caution">
    <text evidence="3">The sequence shown here is derived from an EMBL/GenBank/DDBJ whole genome shotgun (WGS) entry which is preliminary data.</text>
</comment>
<comment type="similarity">
    <text evidence="1">Belongs to the protein-tyrosine phosphatase family.</text>
</comment>
<evidence type="ECO:0000313" key="4">
    <source>
        <dbReference type="Proteomes" id="UP000886740"/>
    </source>
</evidence>
<feature type="chain" id="PRO_5038833017" evidence="2">
    <location>
        <begin position="21"/>
        <end position="350"/>
    </location>
</feature>
<dbReference type="Pfam" id="PF13350">
    <property type="entry name" value="Y_phosphatase3"/>
    <property type="match status" value="1"/>
</dbReference>
<protein>
    <submittedName>
        <fullName evidence="3">Tyrosine-protein phosphatase</fullName>
    </submittedName>
</protein>
<gene>
    <name evidence="3" type="ORF">H9977_13085</name>
</gene>
<evidence type="ECO:0000256" key="1">
    <source>
        <dbReference type="ARBA" id="ARBA00009580"/>
    </source>
</evidence>
<evidence type="ECO:0000256" key="2">
    <source>
        <dbReference type="SAM" id="SignalP"/>
    </source>
</evidence>
<accession>A0A9D1XAQ5</accession>
<keyword evidence="2" id="KW-0732">Signal</keyword>
<feature type="signal peptide" evidence="2">
    <location>
        <begin position="1"/>
        <end position="20"/>
    </location>
</feature>
<dbReference type="Proteomes" id="UP000886740">
    <property type="component" value="Unassembled WGS sequence"/>
</dbReference>
<dbReference type="Gene3D" id="3.90.190.10">
    <property type="entry name" value="Protein tyrosine phosphatase superfamily"/>
    <property type="match status" value="1"/>
</dbReference>
<dbReference type="EMBL" id="DXEL01000087">
    <property type="protein sequence ID" value="HIX75947.1"/>
    <property type="molecule type" value="Genomic_DNA"/>
</dbReference>
<dbReference type="InterPro" id="IPR029021">
    <property type="entry name" value="Prot-tyrosine_phosphatase-like"/>
</dbReference>
<dbReference type="InterPro" id="IPR026893">
    <property type="entry name" value="Tyr/Ser_Pase_IphP-type"/>
</dbReference>
<dbReference type="PROSITE" id="PS51257">
    <property type="entry name" value="PROKAR_LIPOPROTEIN"/>
    <property type="match status" value="1"/>
</dbReference>
<reference evidence="3" key="2">
    <citation type="submission" date="2021-04" db="EMBL/GenBank/DDBJ databases">
        <authorList>
            <person name="Gilroy R."/>
        </authorList>
    </citation>
    <scope>NUCLEOTIDE SEQUENCE</scope>
    <source>
        <strain evidence="3">ChiGjej6B6-14162</strain>
    </source>
</reference>